<dbReference type="InterPro" id="IPR036282">
    <property type="entry name" value="Glutathione-S-Trfase_C_sf"/>
</dbReference>
<dbReference type="PROSITE" id="PS50405">
    <property type="entry name" value="GST_CTER"/>
    <property type="match status" value="1"/>
</dbReference>
<dbReference type="AlphaFoldDB" id="A0A0M3AU04"/>
<evidence type="ECO:0000313" key="3">
    <source>
        <dbReference type="EMBL" id="KKW92421.1"/>
    </source>
</evidence>
<dbReference type="Proteomes" id="UP000033874">
    <property type="component" value="Unassembled WGS sequence"/>
</dbReference>
<accession>A0A0M3AU04</accession>
<sequence>MILYYHPLSSYCWKVLIALYENGTAFVPKMLEAPEVAEEWLALWPLGKFPVLRDGDRVVAETSVIVEYLGQHCPGPFRAIPADADVALEVRLMDRLFDNYVMTPVQTCVGDRIRPEGVAGDPHAVEQAKLLLGRAYALLEARMAGRRWAAGDDFTLADCSAAPALFYADRIVPLREDFPGLGAYLDRLEARESFARVLKEKEPWWHLFPYAHG</sequence>
<dbReference type="EMBL" id="LBIC01000004">
    <property type="protein sequence ID" value="KKW92421.1"/>
    <property type="molecule type" value="Genomic_DNA"/>
</dbReference>
<dbReference type="SFLD" id="SFLDG00358">
    <property type="entry name" value="Main_(cytGST)"/>
    <property type="match status" value="1"/>
</dbReference>
<dbReference type="RefSeq" id="WP_046763627.1">
    <property type="nucleotide sequence ID" value="NZ_LBIC01000004.1"/>
</dbReference>
<dbReference type="InterPro" id="IPR004045">
    <property type="entry name" value="Glutathione_S-Trfase_N"/>
</dbReference>
<name>A0A0M3AU04_9SPHN</name>
<proteinExistence type="predicted"/>
<gene>
    <name evidence="3" type="ORF">YP76_10975</name>
</gene>
<evidence type="ECO:0000259" key="2">
    <source>
        <dbReference type="PROSITE" id="PS50405"/>
    </source>
</evidence>
<reference evidence="3 4" key="1">
    <citation type="submission" date="2015-04" db="EMBL/GenBank/DDBJ databases">
        <title>Genome sequence of aromatic hydrocarbons-degrading Sphingobium chungbukense DJ77.</title>
        <authorList>
            <person name="Kim Y.-C."/>
            <person name="Chae J.-C."/>
        </authorList>
    </citation>
    <scope>NUCLEOTIDE SEQUENCE [LARGE SCALE GENOMIC DNA]</scope>
    <source>
        <strain evidence="3 4">DJ77</strain>
    </source>
</reference>
<keyword evidence="3" id="KW-0808">Transferase</keyword>
<dbReference type="PANTHER" id="PTHR44051:SF8">
    <property type="entry name" value="GLUTATHIONE S-TRANSFERASE GSTA"/>
    <property type="match status" value="1"/>
</dbReference>
<dbReference type="PATRIC" id="fig|56193.3.peg.2279"/>
<dbReference type="SUPFAM" id="SSF52833">
    <property type="entry name" value="Thioredoxin-like"/>
    <property type="match status" value="1"/>
</dbReference>
<dbReference type="CDD" id="cd00299">
    <property type="entry name" value="GST_C_family"/>
    <property type="match status" value="1"/>
</dbReference>
<evidence type="ECO:0000313" key="4">
    <source>
        <dbReference type="Proteomes" id="UP000033874"/>
    </source>
</evidence>
<dbReference type="Gene3D" id="3.40.30.10">
    <property type="entry name" value="Glutaredoxin"/>
    <property type="match status" value="1"/>
</dbReference>
<dbReference type="InterPro" id="IPR036249">
    <property type="entry name" value="Thioredoxin-like_sf"/>
</dbReference>
<dbReference type="GO" id="GO:0016740">
    <property type="term" value="F:transferase activity"/>
    <property type="evidence" value="ECO:0007669"/>
    <property type="project" value="UniProtKB-KW"/>
</dbReference>
<dbReference type="Gene3D" id="1.20.1050.10">
    <property type="match status" value="1"/>
</dbReference>
<dbReference type="SUPFAM" id="SSF47616">
    <property type="entry name" value="GST C-terminal domain-like"/>
    <property type="match status" value="1"/>
</dbReference>
<dbReference type="InterPro" id="IPR010987">
    <property type="entry name" value="Glutathione-S-Trfase_C-like"/>
</dbReference>
<dbReference type="PROSITE" id="PS50404">
    <property type="entry name" value="GST_NTER"/>
    <property type="match status" value="1"/>
</dbReference>
<dbReference type="Pfam" id="PF13417">
    <property type="entry name" value="GST_N_3"/>
    <property type="match status" value="1"/>
</dbReference>
<dbReference type="STRING" id="56193.YP76_10975"/>
<dbReference type="PANTHER" id="PTHR44051">
    <property type="entry name" value="GLUTATHIONE S-TRANSFERASE-RELATED"/>
    <property type="match status" value="1"/>
</dbReference>
<dbReference type="CDD" id="cd00570">
    <property type="entry name" value="GST_N_family"/>
    <property type="match status" value="1"/>
</dbReference>
<dbReference type="Pfam" id="PF13410">
    <property type="entry name" value="GST_C_2"/>
    <property type="match status" value="1"/>
</dbReference>
<feature type="domain" description="GST C-terminal" evidence="2">
    <location>
        <begin position="87"/>
        <end position="207"/>
    </location>
</feature>
<keyword evidence="4" id="KW-1185">Reference proteome</keyword>
<comment type="caution">
    <text evidence="3">The sequence shown here is derived from an EMBL/GenBank/DDBJ whole genome shotgun (WGS) entry which is preliminary data.</text>
</comment>
<dbReference type="InterPro" id="IPR040079">
    <property type="entry name" value="Glutathione_S-Trfase"/>
</dbReference>
<feature type="domain" description="GST N-terminal" evidence="1">
    <location>
        <begin position="1"/>
        <end position="77"/>
    </location>
</feature>
<protein>
    <submittedName>
        <fullName evidence="3">Glutathione S-transferase</fullName>
    </submittedName>
</protein>
<evidence type="ECO:0000259" key="1">
    <source>
        <dbReference type="PROSITE" id="PS50404"/>
    </source>
</evidence>
<dbReference type="SFLD" id="SFLDS00019">
    <property type="entry name" value="Glutathione_Transferase_(cytos"/>
    <property type="match status" value="1"/>
</dbReference>
<organism evidence="3 4">
    <name type="scientific">Sphingobium chungbukense</name>
    <dbReference type="NCBI Taxonomy" id="56193"/>
    <lineage>
        <taxon>Bacteria</taxon>
        <taxon>Pseudomonadati</taxon>
        <taxon>Pseudomonadota</taxon>
        <taxon>Alphaproteobacteria</taxon>
        <taxon>Sphingomonadales</taxon>
        <taxon>Sphingomonadaceae</taxon>
        <taxon>Sphingobium</taxon>
    </lineage>
</organism>